<feature type="transmembrane region" description="Helical" evidence="1">
    <location>
        <begin position="31"/>
        <end position="53"/>
    </location>
</feature>
<gene>
    <name evidence="3" type="ORF">BOX37_05915</name>
</gene>
<keyword evidence="1" id="KW-1133">Transmembrane helix</keyword>
<dbReference type="AlphaFoldDB" id="A0A1J0VNJ2"/>
<dbReference type="PANTHER" id="PTHR36124:SF1">
    <property type="entry name" value="ER-BOUND OXYGENASE MPAB_MPAB'_RUBBER OXYGENASE CATALYTIC DOMAIN-CONTAINING PROTEIN"/>
    <property type="match status" value="1"/>
</dbReference>
<dbReference type="KEGG" id="nsl:BOX37_05915"/>
<evidence type="ECO:0000313" key="4">
    <source>
        <dbReference type="Proteomes" id="UP000183810"/>
    </source>
</evidence>
<protein>
    <recommendedName>
        <fullName evidence="2">ER-bound oxygenase mpaB/mpaB'/Rubber oxygenase catalytic domain-containing protein</fullName>
    </recommendedName>
</protein>
<accession>A0A1J0VNJ2</accession>
<feature type="domain" description="ER-bound oxygenase mpaB/mpaB'/Rubber oxygenase catalytic" evidence="2">
    <location>
        <begin position="59"/>
        <end position="237"/>
    </location>
</feature>
<sequence>MRGRKWITAEIARLDPRTDSTQMMGLIINRLLPRVGGALFLNLFYTVGFMHVAGQREGARAVDRHGTGKIHRDGDRRADDTLRFFLSWFQHGALSTHGNASIAQIKRIHDRYSSEYSMSNETFIHTIAWFTLQFEQLFTLVGAPGFTPMEKAAQVSHWRAVGEGLGVRDLPESWEEMERSLAHYESSPEWFGPTPEGTRCVNALIEQFENRWLPTGLGWTARPVLLALHSDLTLSALDLKRPSRPITWTVRYLVRAGLTLNRRLLPDRRELLDLSTVFGGSRTEDISGPTTARG</sequence>
<dbReference type="Proteomes" id="UP000183810">
    <property type="component" value="Chromosome"/>
</dbReference>
<proteinExistence type="predicted"/>
<dbReference type="PANTHER" id="PTHR36124">
    <property type="match status" value="1"/>
</dbReference>
<keyword evidence="1" id="KW-0472">Membrane</keyword>
<evidence type="ECO:0000256" key="1">
    <source>
        <dbReference type="SAM" id="Phobius"/>
    </source>
</evidence>
<dbReference type="Pfam" id="PF09995">
    <property type="entry name" value="MPAB_Lcp_cat"/>
    <property type="match status" value="1"/>
</dbReference>
<keyword evidence="4" id="KW-1185">Reference proteome</keyword>
<name>A0A1J0VNJ2_9NOCA</name>
<dbReference type="GO" id="GO:0016491">
    <property type="term" value="F:oxidoreductase activity"/>
    <property type="evidence" value="ECO:0007669"/>
    <property type="project" value="InterPro"/>
</dbReference>
<keyword evidence="1" id="KW-0812">Transmembrane</keyword>
<dbReference type="EMBL" id="CP018082">
    <property type="protein sequence ID" value="APE33581.1"/>
    <property type="molecule type" value="Genomic_DNA"/>
</dbReference>
<reference evidence="3" key="1">
    <citation type="submission" date="2016-11" db="EMBL/GenBank/DDBJ databases">
        <authorList>
            <person name="Jaros S."/>
            <person name="Januszkiewicz K."/>
            <person name="Wedrychowicz H."/>
        </authorList>
    </citation>
    <scope>NUCLEOTIDE SEQUENCE [LARGE SCALE GENOMIC DNA]</scope>
    <source>
        <strain evidence="3">Y48</strain>
    </source>
</reference>
<dbReference type="InterPro" id="IPR046366">
    <property type="entry name" value="MPAB"/>
</dbReference>
<organism evidence="3 4">
    <name type="scientific">Nocardia mangyaensis</name>
    <dbReference type="NCBI Taxonomy" id="2213200"/>
    <lineage>
        <taxon>Bacteria</taxon>
        <taxon>Bacillati</taxon>
        <taxon>Actinomycetota</taxon>
        <taxon>Actinomycetes</taxon>
        <taxon>Mycobacteriales</taxon>
        <taxon>Nocardiaceae</taxon>
        <taxon>Nocardia</taxon>
    </lineage>
</organism>
<evidence type="ECO:0000259" key="2">
    <source>
        <dbReference type="Pfam" id="PF09995"/>
    </source>
</evidence>
<evidence type="ECO:0000313" key="3">
    <source>
        <dbReference type="EMBL" id="APE33581.1"/>
    </source>
</evidence>
<dbReference type="InterPro" id="IPR018713">
    <property type="entry name" value="MPAB/Lcp_cat_dom"/>
</dbReference>